<gene>
    <name evidence="1" type="ORF">BDR25DRAFT_359486</name>
</gene>
<name>A0ACB6QI52_9PLEO</name>
<dbReference type="EMBL" id="MU003524">
    <property type="protein sequence ID" value="KAF2466591.1"/>
    <property type="molecule type" value="Genomic_DNA"/>
</dbReference>
<protein>
    <submittedName>
        <fullName evidence="1">Uncharacterized protein</fullName>
    </submittedName>
</protein>
<organism evidence="1 2">
    <name type="scientific">Lindgomyces ingoldianus</name>
    <dbReference type="NCBI Taxonomy" id="673940"/>
    <lineage>
        <taxon>Eukaryota</taxon>
        <taxon>Fungi</taxon>
        <taxon>Dikarya</taxon>
        <taxon>Ascomycota</taxon>
        <taxon>Pezizomycotina</taxon>
        <taxon>Dothideomycetes</taxon>
        <taxon>Pleosporomycetidae</taxon>
        <taxon>Pleosporales</taxon>
        <taxon>Lindgomycetaceae</taxon>
        <taxon>Lindgomyces</taxon>
    </lineage>
</organism>
<evidence type="ECO:0000313" key="1">
    <source>
        <dbReference type="EMBL" id="KAF2466591.1"/>
    </source>
</evidence>
<proteinExistence type="predicted"/>
<dbReference type="Proteomes" id="UP000799755">
    <property type="component" value="Unassembled WGS sequence"/>
</dbReference>
<keyword evidence="2" id="KW-1185">Reference proteome</keyword>
<evidence type="ECO:0000313" key="2">
    <source>
        <dbReference type="Proteomes" id="UP000799755"/>
    </source>
</evidence>
<accession>A0ACB6QI52</accession>
<comment type="caution">
    <text evidence="1">The sequence shown here is derived from an EMBL/GenBank/DDBJ whole genome shotgun (WGS) entry which is preliminary data.</text>
</comment>
<reference evidence="1" key="1">
    <citation type="journal article" date="2020" name="Stud. Mycol.">
        <title>101 Dothideomycetes genomes: a test case for predicting lifestyles and emergence of pathogens.</title>
        <authorList>
            <person name="Haridas S."/>
            <person name="Albert R."/>
            <person name="Binder M."/>
            <person name="Bloem J."/>
            <person name="Labutti K."/>
            <person name="Salamov A."/>
            <person name="Andreopoulos B."/>
            <person name="Baker S."/>
            <person name="Barry K."/>
            <person name="Bills G."/>
            <person name="Bluhm B."/>
            <person name="Cannon C."/>
            <person name="Castanera R."/>
            <person name="Culley D."/>
            <person name="Daum C."/>
            <person name="Ezra D."/>
            <person name="Gonzalez J."/>
            <person name="Henrissat B."/>
            <person name="Kuo A."/>
            <person name="Liang C."/>
            <person name="Lipzen A."/>
            <person name="Lutzoni F."/>
            <person name="Magnuson J."/>
            <person name="Mondo S."/>
            <person name="Nolan M."/>
            <person name="Ohm R."/>
            <person name="Pangilinan J."/>
            <person name="Park H.-J."/>
            <person name="Ramirez L."/>
            <person name="Alfaro M."/>
            <person name="Sun H."/>
            <person name="Tritt A."/>
            <person name="Yoshinaga Y."/>
            <person name="Zwiers L.-H."/>
            <person name="Turgeon B."/>
            <person name="Goodwin S."/>
            <person name="Spatafora J."/>
            <person name="Crous P."/>
            <person name="Grigoriev I."/>
        </authorList>
    </citation>
    <scope>NUCLEOTIDE SEQUENCE</scope>
    <source>
        <strain evidence="1">ATCC 200398</strain>
    </source>
</reference>
<sequence length="84" mass="9101">MLVSLSLLLLFLFPSWTLDLDAGPGPRPGPRPGPGPGPGYLRQQLATIGRHECVLAIRQLGTCNVRYIALAMLYHLPIVRLGPS</sequence>